<proteinExistence type="predicted"/>
<evidence type="ECO:0000313" key="2">
    <source>
        <dbReference type="Proteomes" id="UP000030151"/>
    </source>
</evidence>
<dbReference type="Proteomes" id="UP000030151">
    <property type="component" value="Unassembled WGS sequence"/>
</dbReference>
<dbReference type="HOGENOM" id="CLU_1042376_0_0_1"/>
<comment type="caution">
    <text evidence="1">The sequence shown here is derived from an EMBL/GenBank/DDBJ whole genome shotgun (WGS) entry which is preliminary data.</text>
</comment>
<organism evidence="1 2">
    <name type="scientific">Metarhizium robertsii</name>
    <dbReference type="NCBI Taxonomy" id="568076"/>
    <lineage>
        <taxon>Eukaryota</taxon>
        <taxon>Fungi</taxon>
        <taxon>Dikarya</taxon>
        <taxon>Ascomycota</taxon>
        <taxon>Pezizomycotina</taxon>
        <taxon>Sordariomycetes</taxon>
        <taxon>Hypocreomycetidae</taxon>
        <taxon>Hypocreales</taxon>
        <taxon>Clavicipitaceae</taxon>
        <taxon>Metarhizium</taxon>
    </lineage>
</organism>
<sequence>MSGVYGIMIRGLRNRQEGDGDGRHDQTRASIRTASCLRNRGALSTSIDITVGCVFHDSLVFCFVTPPRTSLHAGHGEPTNDIVPHPAAITPATLRIVSTPMLKPPRTLSAPGADRQDQMFHPATSNKGLLWNNPHIFNLGKHIATHGKGVLDNLATRNAEAHVPKRRWSRSQGWGWTCLIRRHCGHASLKIQDFGPLCLDASVWENNAASHLVQTAAKAASTLSCRAQITQGPQSRQPGYGGNPWEQLQGYQLIARSEKQSKKGTRI</sequence>
<name>A0A0A1V0E2_9HYPO</name>
<dbReference type="AlphaFoldDB" id="A0A0A1V0E2"/>
<reference evidence="1 2" key="1">
    <citation type="submission" date="2014-02" db="EMBL/GenBank/DDBJ databases">
        <title>The genome sequence of the entomopathogenic fungus Metarhizium robertsii ARSEF 2575.</title>
        <authorList>
            <person name="Giuliano Garisto Donzelli B."/>
            <person name="Roe B.A."/>
            <person name="Macmil S.L."/>
            <person name="Krasnoff S.B."/>
            <person name="Gibson D.M."/>
        </authorList>
    </citation>
    <scope>NUCLEOTIDE SEQUENCE [LARGE SCALE GENOMIC DNA]</scope>
    <source>
        <strain evidence="1 2">ARSEF 2575</strain>
    </source>
</reference>
<accession>A0A0A1V0E2</accession>
<evidence type="ECO:0000313" key="1">
    <source>
        <dbReference type="EMBL" id="EXV03310.1"/>
    </source>
</evidence>
<dbReference type="EMBL" id="JELW01000003">
    <property type="protein sequence ID" value="EXV03310.1"/>
    <property type="molecule type" value="Genomic_DNA"/>
</dbReference>
<gene>
    <name evidence="1" type="ORF">X797_003110</name>
</gene>
<protein>
    <submittedName>
        <fullName evidence="1">Uncharacterized protein</fullName>
    </submittedName>
</protein>